<name>A0A0D3KKM2_EMIH1</name>
<dbReference type="Proteomes" id="UP000013827">
    <property type="component" value="Unassembled WGS sequence"/>
</dbReference>
<evidence type="ECO:0000256" key="1">
    <source>
        <dbReference type="SAM" id="MobiDB-lite"/>
    </source>
</evidence>
<dbReference type="Pfam" id="PF18974">
    <property type="entry name" value="DUF5710"/>
    <property type="match status" value="1"/>
</dbReference>
<feature type="compositionally biased region" description="Low complexity" evidence="1">
    <location>
        <begin position="273"/>
        <end position="282"/>
    </location>
</feature>
<dbReference type="KEGG" id="ehx:EMIHUDRAFT_226636"/>
<evidence type="ECO:0000313" key="4">
    <source>
        <dbReference type="Proteomes" id="UP000013827"/>
    </source>
</evidence>
<accession>A0A0D3KKM2</accession>
<dbReference type="EnsemblProtists" id="EOD36307">
    <property type="protein sequence ID" value="EOD36307"/>
    <property type="gene ID" value="EMIHUDRAFT_226636"/>
</dbReference>
<evidence type="ECO:0000259" key="2">
    <source>
        <dbReference type="Pfam" id="PF18974"/>
    </source>
</evidence>
<protein>
    <recommendedName>
        <fullName evidence="2">DUF5710 domain-containing protein</fullName>
    </recommendedName>
</protein>
<keyword evidence="4" id="KW-1185">Reference proteome</keyword>
<evidence type="ECO:0000313" key="3">
    <source>
        <dbReference type="EnsemblProtists" id="EOD36307"/>
    </source>
</evidence>
<reference evidence="3" key="2">
    <citation type="submission" date="2024-10" db="UniProtKB">
        <authorList>
            <consortium name="EnsemblProtists"/>
        </authorList>
    </citation>
    <scope>IDENTIFICATION</scope>
</reference>
<dbReference type="HOGENOM" id="CLU_779473_0_0_1"/>
<feature type="domain" description="DUF5710" evidence="2">
    <location>
        <begin position="118"/>
        <end position="160"/>
    </location>
</feature>
<proteinExistence type="predicted"/>
<feature type="region of interest" description="Disordered" evidence="1">
    <location>
        <begin position="270"/>
        <end position="289"/>
    </location>
</feature>
<feature type="region of interest" description="Disordered" evidence="1">
    <location>
        <begin position="43"/>
        <end position="119"/>
    </location>
</feature>
<dbReference type="GeneID" id="17281578"/>
<reference evidence="4" key="1">
    <citation type="journal article" date="2013" name="Nature">
        <title>Pan genome of the phytoplankton Emiliania underpins its global distribution.</title>
        <authorList>
            <person name="Read B.A."/>
            <person name="Kegel J."/>
            <person name="Klute M.J."/>
            <person name="Kuo A."/>
            <person name="Lefebvre S.C."/>
            <person name="Maumus F."/>
            <person name="Mayer C."/>
            <person name="Miller J."/>
            <person name="Monier A."/>
            <person name="Salamov A."/>
            <person name="Young J."/>
            <person name="Aguilar M."/>
            <person name="Claverie J.M."/>
            <person name="Frickenhaus S."/>
            <person name="Gonzalez K."/>
            <person name="Herman E.K."/>
            <person name="Lin Y.C."/>
            <person name="Napier J."/>
            <person name="Ogata H."/>
            <person name="Sarno A.F."/>
            <person name="Shmutz J."/>
            <person name="Schroeder D."/>
            <person name="de Vargas C."/>
            <person name="Verret F."/>
            <person name="von Dassow P."/>
            <person name="Valentin K."/>
            <person name="Van de Peer Y."/>
            <person name="Wheeler G."/>
            <person name="Dacks J.B."/>
            <person name="Delwiche C.F."/>
            <person name="Dyhrman S.T."/>
            <person name="Glockner G."/>
            <person name="John U."/>
            <person name="Richards T."/>
            <person name="Worden A.Z."/>
            <person name="Zhang X."/>
            <person name="Grigoriev I.V."/>
            <person name="Allen A.E."/>
            <person name="Bidle K."/>
            <person name="Borodovsky M."/>
            <person name="Bowler C."/>
            <person name="Brownlee C."/>
            <person name="Cock J.M."/>
            <person name="Elias M."/>
            <person name="Gladyshev V.N."/>
            <person name="Groth M."/>
            <person name="Guda C."/>
            <person name="Hadaegh A."/>
            <person name="Iglesias-Rodriguez M.D."/>
            <person name="Jenkins J."/>
            <person name="Jones B.M."/>
            <person name="Lawson T."/>
            <person name="Leese F."/>
            <person name="Lindquist E."/>
            <person name="Lobanov A."/>
            <person name="Lomsadze A."/>
            <person name="Malik S.B."/>
            <person name="Marsh M.E."/>
            <person name="Mackinder L."/>
            <person name="Mock T."/>
            <person name="Mueller-Roeber B."/>
            <person name="Pagarete A."/>
            <person name="Parker M."/>
            <person name="Probert I."/>
            <person name="Quesneville H."/>
            <person name="Raines C."/>
            <person name="Rensing S.A."/>
            <person name="Riano-Pachon D.M."/>
            <person name="Richier S."/>
            <person name="Rokitta S."/>
            <person name="Shiraiwa Y."/>
            <person name="Soanes D.M."/>
            <person name="van der Giezen M."/>
            <person name="Wahlund T.M."/>
            <person name="Williams B."/>
            <person name="Wilson W."/>
            <person name="Wolfe G."/>
            <person name="Wurch L.L."/>
        </authorList>
    </citation>
    <scope>NUCLEOTIDE SEQUENCE</scope>
</reference>
<organism evidence="3 4">
    <name type="scientific">Emiliania huxleyi (strain CCMP1516)</name>
    <dbReference type="NCBI Taxonomy" id="280463"/>
    <lineage>
        <taxon>Eukaryota</taxon>
        <taxon>Haptista</taxon>
        <taxon>Haptophyta</taxon>
        <taxon>Prymnesiophyceae</taxon>
        <taxon>Isochrysidales</taxon>
        <taxon>Noelaerhabdaceae</taxon>
        <taxon>Emiliania</taxon>
    </lineage>
</organism>
<dbReference type="PaxDb" id="2903-EOD36307"/>
<sequence length="356" mass="37377">MPRVCVDCGKSLVAVGTARVGGKQSHGDWATRRLHKQCLAARNRAGKAMEEPGPYEEEHRAAVDTGAPGSYSQRKRRHDGAPSTPPRRAGPFGMPASIGRSASGSPATDDGRHAKGPRTYLDVPYTEKDEAKALGARWDAMRKKWWVSNHSSLAPFERWIGAGEAWGSSASSGPACAASLNLAARLRNAAQEGDTAAAFECIAEAKDWGGGGTHPAINACGAARGDPASRYAVVSALDGASAKERFELTGVTDPARQHLNGLEVDDKVRRRPAAATGAAGAGARRHGEEQAAAQLPVGAMGVVHGLSSGTAYNGAVVTIEAHDRDRKRYTVRFVASGRGFEEGSQLTLKVANVKPL</sequence>
<dbReference type="InterPro" id="IPR043764">
    <property type="entry name" value="DUF5710"/>
</dbReference>
<dbReference type="AlphaFoldDB" id="A0A0D3KKM2"/>
<dbReference type="RefSeq" id="XP_005788736.1">
    <property type="nucleotide sequence ID" value="XM_005788679.1"/>
</dbReference>